<feature type="region of interest" description="Disordered" evidence="1">
    <location>
        <begin position="1380"/>
        <end position="1399"/>
    </location>
</feature>
<feature type="compositionally biased region" description="Low complexity" evidence="1">
    <location>
        <begin position="1384"/>
        <end position="1393"/>
    </location>
</feature>
<feature type="compositionally biased region" description="Polar residues" evidence="1">
    <location>
        <begin position="1334"/>
        <end position="1344"/>
    </location>
</feature>
<name>A0A8T0GBK7_CERPU</name>
<reference evidence="2 3" key="1">
    <citation type="submission" date="2020-06" db="EMBL/GenBank/DDBJ databases">
        <title>WGS assembly of Ceratodon purpureus strain R40.</title>
        <authorList>
            <person name="Carey S.B."/>
            <person name="Jenkins J."/>
            <person name="Shu S."/>
            <person name="Lovell J.T."/>
            <person name="Sreedasyam A."/>
            <person name="Maumus F."/>
            <person name="Tiley G.P."/>
            <person name="Fernandez-Pozo N."/>
            <person name="Barry K."/>
            <person name="Chen C."/>
            <person name="Wang M."/>
            <person name="Lipzen A."/>
            <person name="Daum C."/>
            <person name="Saski C.A."/>
            <person name="Payton A.C."/>
            <person name="Mcbreen J.C."/>
            <person name="Conrad R.E."/>
            <person name="Kollar L.M."/>
            <person name="Olsson S."/>
            <person name="Huttunen S."/>
            <person name="Landis J.B."/>
            <person name="Wickett N.J."/>
            <person name="Johnson M.G."/>
            <person name="Rensing S.A."/>
            <person name="Grimwood J."/>
            <person name="Schmutz J."/>
            <person name="Mcdaniel S.F."/>
        </authorList>
    </citation>
    <scope>NUCLEOTIDE SEQUENCE [LARGE SCALE GENOMIC DNA]</scope>
    <source>
        <strain evidence="2 3">R40</strain>
    </source>
</reference>
<feature type="region of interest" description="Disordered" evidence="1">
    <location>
        <begin position="329"/>
        <end position="425"/>
    </location>
</feature>
<feature type="compositionally biased region" description="Basic and acidic residues" evidence="1">
    <location>
        <begin position="1199"/>
        <end position="1210"/>
    </location>
</feature>
<feature type="compositionally biased region" description="Polar residues" evidence="1">
    <location>
        <begin position="1249"/>
        <end position="1261"/>
    </location>
</feature>
<feature type="region of interest" description="Disordered" evidence="1">
    <location>
        <begin position="1249"/>
        <end position="1292"/>
    </location>
</feature>
<feature type="region of interest" description="Disordered" evidence="1">
    <location>
        <begin position="145"/>
        <end position="175"/>
    </location>
</feature>
<feature type="compositionally biased region" description="Polar residues" evidence="1">
    <location>
        <begin position="700"/>
        <end position="713"/>
    </location>
</feature>
<feature type="compositionally biased region" description="Acidic residues" evidence="1">
    <location>
        <begin position="652"/>
        <end position="661"/>
    </location>
</feature>
<dbReference type="EMBL" id="CM026432">
    <property type="protein sequence ID" value="KAG0555744.1"/>
    <property type="molecule type" value="Genomic_DNA"/>
</dbReference>
<feature type="compositionally biased region" description="Polar residues" evidence="1">
    <location>
        <begin position="1051"/>
        <end position="1069"/>
    </location>
</feature>
<feature type="compositionally biased region" description="Polar residues" evidence="1">
    <location>
        <begin position="340"/>
        <end position="349"/>
    </location>
</feature>
<feature type="compositionally biased region" description="Low complexity" evidence="1">
    <location>
        <begin position="1319"/>
        <end position="1330"/>
    </location>
</feature>
<evidence type="ECO:0000313" key="3">
    <source>
        <dbReference type="Proteomes" id="UP000822688"/>
    </source>
</evidence>
<feature type="compositionally biased region" description="Polar residues" evidence="1">
    <location>
        <begin position="370"/>
        <end position="385"/>
    </location>
</feature>
<feature type="compositionally biased region" description="Basic and acidic residues" evidence="1">
    <location>
        <begin position="811"/>
        <end position="847"/>
    </location>
</feature>
<feature type="compositionally biased region" description="Polar residues" evidence="1">
    <location>
        <begin position="633"/>
        <end position="647"/>
    </location>
</feature>
<dbReference type="Proteomes" id="UP000822688">
    <property type="component" value="Chromosome 11"/>
</dbReference>
<evidence type="ECO:0000313" key="2">
    <source>
        <dbReference type="EMBL" id="KAG0555744.1"/>
    </source>
</evidence>
<feature type="region of interest" description="Disordered" evidence="1">
    <location>
        <begin position="700"/>
        <end position="1020"/>
    </location>
</feature>
<feature type="compositionally biased region" description="Basic and acidic residues" evidence="1">
    <location>
        <begin position="742"/>
        <end position="791"/>
    </location>
</feature>
<dbReference type="PANTHER" id="PTHR31008:SF2">
    <property type="entry name" value="COP1-INTERACTING PROTEIN-LIKE PROTEIN"/>
    <property type="match status" value="1"/>
</dbReference>
<gene>
    <name evidence="2" type="ORF">KC19_11G000900</name>
</gene>
<proteinExistence type="predicted"/>
<dbReference type="OrthoDB" id="2020180at2759"/>
<evidence type="ECO:0008006" key="4">
    <source>
        <dbReference type="Google" id="ProtNLM"/>
    </source>
</evidence>
<feature type="region of interest" description="Disordered" evidence="1">
    <location>
        <begin position="1044"/>
        <end position="1213"/>
    </location>
</feature>
<feature type="compositionally biased region" description="Low complexity" evidence="1">
    <location>
        <begin position="848"/>
        <end position="893"/>
    </location>
</feature>
<protein>
    <recommendedName>
        <fullName evidence="4">COP1-interacting protein 7</fullName>
    </recommendedName>
</protein>
<organism evidence="2 3">
    <name type="scientific">Ceratodon purpureus</name>
    <name type="common">Fire moss</name>
    <name type="synonym">Dicranum purpureum</name>
    <dbReference type="NCBI Taxonomy" id="3225"/>
    <lineage>
        <taxon>Eukaryota</taxon>
        <taxon>Viridiplantae</taxon>
        <taxon>Streptophyta</taxon>
        <taxon>Embryophyta</taxon>
        <taxon>Bryophyta</taxon>
        <taxon>Bryophytina</taxon>
        <taxon>Bryopsida</taxon>
        <taxon>Dicranidae</taxon>
        <taxon>Pseudoditrichales</taxon>
        <taxon>Ditrichaceae</taxon>
        <taxon>Ceratodon</taxon>
    </lineage>
</organism>
<sequence length="1500" mass="161489">MKSDVALDHAVFQLTPSRNRCELVVVCGEETERLASGLLKPFLVHLKAAEDQYATGTKEIKLKPPPGYGYGSKPETSAWFTKGTIERFVRFVSTPEVLERVGTVEAELVQLDGAIREHAIESTKVDASQPSVAVVTPSTASSILLTATTDQAPTPTPSRRNSLDDAENPAPDDNARRRLLRAMEARKMLLHKEQSMAFARATAAGFDMQKMEHLLVFADCFGANRLGDACVMYTSIFKKSKESGLWDENEWPLSDTTSLRNVPTSPELRPRESDLWSDMHSEAGDFRLDELRDDVSVRSYSNYYSEDLLLRSYAGGDILRKTMLSPSRGRDFNGDFSRSRGGSNQTSWDEGSRIAQGQEMAGRAHADDSISYSSGNTRRLHSLSSHHPDIMYSADNVNESGNDLDGGSRGGRAQRQRRAWGPPPQYLAHQIPVGVKAKSGPLLSGNDGYPMAVQGTPTSNHAVNVSHRLGESLPSWVAAAGQSDQPWRPGSAEANGHGVPRLVVPKYQAHGVAGNGNLQSSIAAEPVVKPPEANGNVLPSPAASWQEHKRRQGVGAQERAGSGISIPGANSASVRDDEGSRLAVGKTGDRPQNKSVVRRASSPRRRSSSPMRRVQVGRNSMRRSGVMIMKSVNYASTKPTSNTNTILKESEPSDEDTDDVPGEQNGVLHQGGDNVGHGWRDGLRVDTGLDIFTNAIQESLPDQGSTRASSGWNTPVDYELDYPENGSDHAPSGQSGTLLSPKEPKGRFYEQYREKRDAKLRDESESKKAERDAKLKSMQEVLEHRKAEMAARKGRGVGKQNSDGEAQVLAEKLRNSKSDPLKVKRNKDDDEAKRLEEIANQRRERIAARSSPSPPSAGTATAVSATSTPRALEKQPSTPTALPTLIPTPSLTPKAKPSAARRLSPPKKASAGAFRGTVSSPGAPASAPKLVRTSQRRPQSAPAIKEVENPMSRSVPSLAELRKENTKPSLVRNSTYNERPRSTGSKLPGMRGASAPLEANGNRTGSRGASADDKKRRVGTRKSIAAVTESVLEAPVLIPLKASKTAPVEASATSKLNKRLSLTSATSGDSKPFLRKGRGIGPGSGPNVRKSKVAAAPELTKTFDDDVEKSISDSEHEPIKAEGDVAEEDVMDSISSVEEEKGGSVRADLTEASQASNTDVSSVVMARPSTPPQSLTLVLDDDDETIRPEEWQEPELAEDVCRPEESRSSKTDQYATHAELFSENFHSSTLRHFLNEGLENVSAVNTIASGTVTPPQRSSPIHSIPLRSLSPKGSEVPDLYNAPRAVSGDAANSSQARYEVPYGSMSDSFPVHDVHVAGASSSPAMSPAAPVLQLSHSPEAQTSSRLRKKWLSSQKVLAPPAVKESPRGLKRLLKFGMKKKDKSSAASTTSDSPSDIDDDMDFAIEHGARTDELTHIGAKSLGSRMAGKASGLIGPPAIPEDSATEGDAGVRLVSIPFVRSSIPTAPAHFKTRDEHVGGSSLLKAPRSFFSLSSFRSKAKQ</sequence>
<dbReference type="PANTHER" id="PTHR31008">
    <property type="entry name" value="COP1-INTERACTING PROTEIN-RELATED"/>
    <property type="match status" value="1"/>
</dbReference>
<comment type="caution">
    <text evidence="2">The sequence shown here is derived from an EMBL/GenBank/DDBJ whole genome shotgun (WGS) entry which is preliminary data.</text>
</comment>
<keyword evidence="3" id="KW-1185">Reference proteome</keyword>
<accession>A0A8T0GBK7</accession>
<evidence type="ECO:0000256" key="1">
    <source>
        <dbReference type="SAM" id="MobiDB-lite"/>
    </source>
</evidence>
<feature type="region of interest" description="Disordered" evidence="1">
    <location>
        <begin position="530"/>
        <end position="681"/>
    </location>
</feature>
<feature type="compositionally biased region" description="Polar residues" evidence="1">
    <location>
        <begin position="967"/>
        <end position="985"/>
    </location>
</feature>
<feature type="compositionally biased region" description="Polar residues" evidence="1">
    <location>
        <begin position="1151"/>
        <end position="1161"/>
    </location>
</feature>
<feature type="compositionally biased region" description="Basic and acidic residues" evidence="1">
    <location>
        <begin position="1101"/>
        <end position="1123"/>
    </location>
</feature>
<feature type="region of interest" description="Disordered" evidence="1">
    <location>
        <begin position="1318"/>
        <end position="1347"/>
    </location>
</feature>